<accession>A0A372GNT5</accession>
<keyword evidence="3" id="KW-1185">Reference proteome</keyword>
<evidence type="ECO:0000313" key="3">
    <source>
        <dbReference type="Proteomes" id="UP000262882"/>
    </source>
</evidence>
<feature type="compositionally biased region" description="Low complexity" evidence="1">
    <location>
        <begin position="853"/>
        <end position="875"/>
    </location>
</feature>
<reference evidence="2 3" key="1">
    <citation type="submission" date="2018-08" db="EMBL/GenBank/DDBJ databases">
        <title>Actinomadura spongicola sp. nov., isolated from marine sponge Leucetta chagosensis.</title>
        <authorList>
            <person name="Li L."/>
            <person name="Lin H.W."/>
        </authorList>
    </citation>
    <scope>NUCLEOTIDE SEQUENCE [LARGE SCALE GENOMIC DNA]</scope>
    <source>
        <strain evidence="2 3">LHW52907</strain>
    </source>
</reference>
<organism evidence="2 3">
    <name type="scientific">Actinomadura spongiicola</name>
    <dbReference type="NCBI Taxonomy" id="2303421"/>
    <lineage>
        <taxon>Bacteria</taxon>
        <taxon>Bacillati</taxon>
        <taxon>Actinomycetota</taxon>
        <taxon>Actinomycetes</taxon>
        <taxon>Streptosporangiales</taxon>
        <taxon>Thermomonosporaceae</taxon>
        <taxon>Actinomadura</taxon>
    </lineage>
</organism>
<comment type="caution">
    <text evidence="2">The sequence shown here is derived from an EMBL/GenBank/DDBJ whole genome shotgun (WGS) entry which is preliminary data.</text>
</comment>
<feature type="compositionally biased region" description="Polar residues" evidence="1">
    <location>
        <begin position="710"/>
        <end position="739"/>
    </location>
</feature>
<dbReference type="RefSeq" id="WP_117397438.1">
    <property type="nucleotide sequence ID" value="NZ_QVNQ01000001.1"/>
</dbReference>
<name>A0A372GNT5_9ACTN</name>
<sequence length="1282" mass="134957">MSSERAFGSRFSRGGRLRRLWAAAVDEPDPVRAVERMREAAAGFARNPSIAVEVWPDFLESMLDARLLPVLTEADFDTLATYGEQNAQAAADDGAAGPPGTVLLAAWRPLVRARHARGELDAAVALLTRLCRSPHADDHARAEAADDLAALGAVGPEQLSIYADVLGRPARPPDGVAALVTDLLAVEHDAGTIRIAQAAKVADLLARSGATHPDLDRVLGLHRLLVDGVAHEAVATLTRAWRARPGDGGAFAGLLAALLRSGDHAQLARMAADPARPPLRAADELIQLSQVLAWLDDPAEPGPAPADADRLTRYTVTALAGEWLDYAIGRLYLLEGDSLRAAELLPPLAEAYPGRPGWDYHAAWALILRDDRVGVAHRFDRVRGRPGAWAVGCLLRDVDPAAAPDTAAPDTYAELAEARTELIKGGRPRAEPPSWLADGGALADHLEALRTVLALRFARHNRYALDQAMALPLFQRLPAPERLLWSGVTALLDRPDQARELLTEAARTHGYGRAALVLATHDAQDGQTASALRLLDEHGVPSGPKADLLRTWLTVSLDNSATVDELERLTVHPLPKARYSVGHLRLHQAVREQDRGRPDEATRLALKAKEDFDAAAEAGHRLIPPDTRALATAADLFATGHAETADLSKLRRKATANSWATWILGLAELTTHQPATHQPDSHQPGAHELRDNQSAAHQPGSHQFGVHQPDAQQSGVPQPGAHQSGSHQPGAQQSGNNQPGADRPGSDRSDSQLPGSHQPAAHQASSLQPGSHQAGFHQSGRDQPGAHQASSPQPGGLQPSSHQPSAHRSGSRQSGAQQFGSNQPGAAQSGSDPSGNQLPGGHQPAAHQASSLQPSSGRSGVQQRRSGQRNVDQLGGDRLGADLDLALCGQLVTQLHSVRPLPAASAVAALVGVLTRAVVLAGDGELAVTLSGMVSGLASLAVSPDAGDLPPAGDPVLDAGPHDLGRLLRLSRAAALRGAPTPGGSGQVLTDVPGALVVARHALARGDRAEGLRLLGEAVPADAGEARIHGILVAGLGGAPVEDPAPPDGAPTPVAAALRLVQAAGLAGTDPDRGRALLLEAAAAHDITGLVNLSRVMPALCAAPGRGGGARPRELAAVLRTVSATVPFDPLTLARCATAVGDHETADRAWRDALRAAGPGENDVVRQEYGRFLCHRATAAWRRGDPLNAVRLLRKGAGILDGHEPEQFLPDEDEVDAVRRLYEERLANLTGTRARVLTAEWGRALQRFRSLATSGNVAKALQHFEEMQALAHTGSLRGRWES</sequence>
<dbReference type="OrthoDB" id="3894343at2"/>
<feature type="compositionally biased region" description="Polar residues" evidence="1">
    <location>
        <begin position="806"/>
        <end position="837"/>
    </location>
</feature>
<evidence type="ECO:0000313" key="2">
    <source>
        <dbReference type="EMBL" id="RFS86985.1"/>
    </source>
</evidence>
<evidence type="ECO:0000256" key="1">
    <source>
        <dbReference type="SAM" id="MobiDB-lite"/>
    </source>
</evidence>
<gene>
    <name evidence="2" type="ORF">D0T12_01635</name>
</gene>
<protein>
    <submittedName>
        <fullName evidence="2">Uncharacterized protein</fullName>
    </submittedName>
</protein>
<dbReference type="Proteomes" id="UP000262882">
    <property type="component" value="Unassembled WGS sequence"/>
</dbReference>
<proteinExistence type="predicted"/>
<feature type="compositionally biased region" description="Low complexity" evidence="1">
    <location>
        <begin position="788"/>
        <end position="804"/>
    </location>
</feature>
<dbReference type="EMBL" id="QVNQ01000001">
    <property type="protein sequence ID" value="RFS86985.1"/>
    <property type="molecule type" value="Genomic_DNA"/>
</dbReference>
<feature type="region of interest" description="Disordered" evidence="1">
    <location>
        <begin position="673"/>
        <end position="875"/>
    </location>
</feature>